<dbReference type="AlphaFoldDB" id="A0AAD7YIZ8"/>
<evidence type="ECO:0000313" key="2">
    <source>
        <dbReference type="Proteomes" id="UP001231518"/>
    </source>
</evidence>
<organism evidence="1 2">
    <name type="scientific">Mythimna separata</name>
    <name type="common">Oriental armyworm</name>
    <name type="synonym">Pseudaletia separata</name>
    <dbReference type="NCBI Taxonomy" id="271217"/>
    <lineage>
        <taxon>Eukaryota</taxon>
        <taxon>Metazoa</taxon>
        <taxon>Ecdysozoa</taxon>
        <taxon>Arthropoda</taxon>
        <taxon>Hexapoda</taxon>
        <taxon>Insecta</taxon>
        <taxon>Pterygota</taxon>
        <taxon>Neoptera</taxon>
        <taxon>Endopterygota</taxon>
        <taxon>Lepidoptera</taxon>
        <taxon>Glossata</taxon>
        <taxon>Ditrysia</taxon>
        <taxon>Noctuoidea</taxon>
        <taxon>Noctuidae</taxon>
        <taxon>Noctuinae</taxon>
        <taxon>Hadenini</taxon>
        <taxon>Mythimna</taxon>
    </lineage>
</organism>
<reference evidence="1" key="1">
    <citation type="submission" date="2023-03" db="EMBL/GenBank/DDBJ databases">
        <title>Chromosome-level genomes of two armyworms, Mythimna separata and Mythimna loreyi, provide insights into the biosynthesis and reception of sex pheromones.</title>
        <authorList>
            <person name="Zhao H."/>
        </authorList>
    </citation>
    <scope>NUCLEOTIDE SEQUENCE</scope>
    <source>
        <strain evidence="1">BeijingLab</strain>
        <tissue evidence="1">Pupa</tissue>
    </source>
</reference>
<dbReference type="EMBL" id="JARGEI010000017">
    <property type="protein sequence ID" value="KAJ8716421.1"/>
    <property type="molecule type" value="Genomic_DNA"/>
</dbReference>
<protein>
    <submittedName>
        <fullName evidence="1">Uncharacterized protein</fullName>
    </submittedName>
</protein>
<gene>
    <name evidence="1" type="ORF">PYW07_003048</name>
</gene>
<name>A0AAD7YIZ8_MYTSE</name>
<keyword evidence="2" id="KW-1185">Reference proteome</keyword>
<accession>A0AAD7YIZ8</accession>
<dbReference type="Proteomes" id="UP001231518">
    <property type="component" value="Chromosome 14"/>
</dbReference>
<proteinExistence type="predicted"/>
<comment type="caution">
    <text evidence="1">The sequence shown here is derived from an EMBL/GenBank/DDBJ whole genome shotgun (WGS) entry which is preliminary data.</text>
</comment>
<evidence type="ECO:0000313" key="1">
    <source>
        <dbReference type="EMBL" id="KAJ8716421.1"/>
    </source>
</evidence>
<sequence length="201" mass="21802">MLAVWTDNLSEGHYIGSIVPTSPVDAAPSDSSVKKLQAFFAQGEPIRKEAVVRFVLDGIELKLFSDMDEILSSPVRDLNHGLAKLTAGEAMLQMEYSSDGSLEVKASLQSVLVEDIRPDPGIVIKRIFQSQGGSGADAEDSCIQVRRPPLIDASLRVTGARARHADVRVDRTRFNLALPFLLQLARTLLDAMPGNMTPACT</sequence>